<dbReference type="EMBL" id="CM041550">
    <property type="protein sequence ID" value="KAI3356382.1"/>
    <property type="molecule type" value="Genomic_DNA"/>
</dbReference>
<dbReference type="Proteomes" id="UP000831701">
    <property type="component" value="Chromosome 20"/>
</dbReference>
<comment type="caution">
    <text evidence="1">The sequence shown here is derived from an EMBL/GenBank/DDBJ whole genome shotgun (WGS) entry which is preliminary data.</text>
</comment>
<evidence type="ECO:0000313" key="1">
    <source>
        <dbReference type="EMBL" id="KAI3356382.1"/>
    </source>
</evidence>
<proteinExistence type="predicted"/>
<reference evidence="1" key="1">
    <citation type="submission" date="2022-04" db="EMBL/GenBank/DDBJ databases">
        <title>Jade perch genome.</title>
        <authorList>
            <person name="Chao B."/>
        </authorList>
    </citation>
    <scope>NUCLEOTIDE SEQUENCE</scope>
    <source>
        <strain evidence="1">CB-2022</strain>
    </source>
</reference>
<sequence>EFGSGRGLESRPTLSPIQRPARCEVGKFQSAVQLNGPHKGDYKPQRIPVGTWERRRHLTKGQHCSSLPSHRLPPPSFPYLGQVTPQPPLLLHLLFSLSGGRQVFVTLFGLGSWAPVTVPVLATLANCVGEEIWVDSRTVYIGHKEPPPGAEAYIPQRYPDNRIVSSKVSEPQPYTFWNFIPKNLFEQFRRIANFYFLVIFLVQDYLKLAGAECLTCYWIQLIIDTPTSPVTSGLPLFFVITVTAIKQGYEDWLRHKADCSINESPVDVVQQGKVVRTQSHKLRVGDIVMVREDETFPCDLILLSSSRHDGTCYVTTASLDGESSHKTYYAVPDTMAFRTEQEVDSLHATIECEQPQPDLYKFVGRINIYKDKEEPVARTLGAENLLLRGATLKNTQHIYAVAVYTGMETKMALNYQSKSQKRSAVEKSMNAFLIVYLCILISKAVINTVLKYAWQWSPDRDEPWYNHRTENERQRHVVIRAFTDFLAFMVLFNYIIPVSMYVTVEMQKFLGSYFITWDEEMFDEELGEGAQVNTSDLNEELGQVEYVFTDKTGTLTENNMEFIECCVDGNVYIPHAICNGQILSAASSIDMIDSSPGGYRREHEDLFFRALCLCHTVQVKEEETVDGIKRGIHQGRPTSFYISSSPDEVALVEGMKRLGYTYLRLKDNYMEILNKDDEIERFKLLHVLNFDSVRRRMSVIVKSSSGEYLLFCKGADSSIFPRVVSGKVEQVKARVEQNAVEGLRTLCVAYRRLSESEYQEACHHLNEAKLALQDREQMLAQAYDIIERDFVLLGATAVEDRLQEKAADTIESLHKAGMKVWVLTGDKMETAAATCYASKLFRRSTQILELTKKRTEEQSLHDVLFELNRTVLRQRSMSGLSIDCLDFGLIIDGATLSAVLKPNQEGAGHGNYREIFLEICRNCSAVLCCRMAPLQKAQIVKLIKASKEHPITLAIGDGANDVSMILEAHVGIGIMGKEGRQAARNSDYAIPKFKHLKKMLLVHGHYYYIRIAELVQYFFYKNVCFIFPQFLYQFFCGFSQQPLYDTAYLTLYNISFTSLPILLYSLVEKHVTMETLKREPSLYRDIAKNSLLRWPVFLYWTCLGVFDAVIFFFGAYFLFDNTTFTSNGQMFGNWTFGTLVFTVLVFTVTLKLALDTHHWTWINHFVIWGSLLFYVIFSLLWGGIIWPFLNYQRMYYVFMQMLSSGPAWLSIILLITVSLLPDVIKKVLCRAMCPTATERAQDHEKLSRGSVAELTPLSSRRSYVGTSTDSSHLHLGATEMLSLSRSDPLPQKLLAHLSEGGGADLRSLSPYMLRLSGAGFAYYAPGPVRRPPSSSPSSKASISHKQPRTSELHTPPLSHISFLQHQAVTSWAHSPGSIALFPSARPGLPPQQSPFPILLTGIHRSVKSRQAVSSSCESVFWLGSWSSTVPLEDDPVDEDRGDGPWGAAGETENSHKKHRNVLWQEDESSNRLTEETLTLITEDSREEGRQPALMSLHEFLREGGEASCRIMNRLSHLIQNLDVSGLGSPFVFSPASRKNSWRDWAAAWNKRSRRVVNLTQSRMGGEEMADSGFSMEEDVEVELDSGFCMEVDSELSLVGRVSVGSDEHSDTEELDWFVITGYRRSGFASCGQSKGRGSPGGDGGSPAQEEAEMEDDLRSVDNRGTVTEMDNPTEVKEKKTEGALHVCLRPVQSRGPVRIPLEEVERYHRFSRCCYWLCDEIMQLDSSPLCAADITPDLKKQFAFLSGGRGDNGSPIIVFPEFPAFGEITDREFHNVLTYLTSVPRHSDHLPYFILKLYFFLISKYDGIKSPVYFNMTRSLSSTDVGFILVIDRRQDRWAAVKGTLLRIAGSFPGNLQLVLVLRPTNLLQRTLSDILFKFNKDEFKMKVPVIMLSSITELHSYIDRTQLTQELGGMQEYCHEKWISHRTAIEGFALMVKKTAQTLQSFGTELAETELPNEIQATTILLSTHTNKKDKMKEDLLVALSQGSMLLESINEPVVRDPDHNMNQDELENLATVQRLLSQLDETERAFDEFWVRHQTKLEQCLQLRHFEHNYREVRALLDQVSEKLATFSEVGISPAHADHIFCELTTYKERVSEVLDRALSLAREGDELIQNSHYAEDSIQPKCSELRAISESVSSDLRAKKDHLLKAMELHHCLERASKWVDDGIYLLASQPVDKCQSHEGAQLALQELERHLDNSSQNQLTDLSTIWREYEAVLNQQFRDQVEKVFQKQASMQEMFDKRRVSLKKLAAKQTRPVQPVAPRPEAFIKSPLSSPAHRAQQEKNCSDSDSGNNCEKGNGQLQNGESNSRHASLSEEEENLAVLRRHVMNELLETERAYVEELLCVLQGYASEMDNPAMLHLIPAPLQNKKEVLFGNMPEIYHFHKRTFLRELEQYTDCPELVGRCFLERMTDLQIYEKYCHNKPRSESLWRQCSDCAFFQECQKKLEHKLGLDSYLLKPVQRITKYQLLLKEMLKYSKSCEGAGDLQEALTSILGILKAVNDSMHLIAITGYEGNMSELGKLLMQGSFSVWTEHKKGHAKVKDLARFKPMQRHLFLHEKALLFCKRREENGEGYEKAPSYSFKQSLSMSAVGITENAKGDNKKFEIWCNSREEVYIVQAPTAEVKTTWVNEIRKVLTTQLEACRASQQRAPDQVFQFPPVPSGTVSLSPFKSSQKSFKKGEEKKAEPCSPDGNSSSSPKPTGKDEAVTSPTSDRAAVAKKRFTLQGFSNLKAQKGSPTSPDHKTKRQSDPTPFGFKGNTGPPPLHLSRARWFSTSSLLQTKWRGWNKASLSLDASEEHDGYSSAEDPLNSDPEDDNSKKLSAGKYTVVADYEKGGTQELSVKSGDTVQLVKEGDDGQWFVRNLSSSKDGWIAAANLITLIGKSKSCQSLTSS</sequence>
<gene>
    <name evidence="1" type="ORF">L3Q82_017609</name>
</gene>
<feature type="non-terminal residue" evidence="1">
    <location>
        <position position="1"/>
    </location>
</feature>
<evidence type="ECO:0000313" key="2">
    <source>
        <dbReference type="Proteomes" id="UP000831701"/>
    </source>
</evidence>
<protein>
    <submittedName>
        <fullName evidence="1">Uncharacterized protein</fullName>
    </submittedName>
</protein>
<feature type="non-terminal residue" evidence="1">
    <location>
        <position position="2896"/>
    </location>
</feature>
<keyword evidence="2" id="KW-1185">Reference proteome</keyword>
<accession>A0ACB8VL37</accession>
<organism evidence="1 2">
    <name type="scientific">Scortum barcoo</name>
    <name type="common">barcoo grunter</name>
    <dbReference type="NCBI Taxonomy" id="214431"/>
    <lineage>
        <taxon>Eukaryota</taxon>
        <taxon>Metazoa</taxon>
        <taxon>Chordata</taxon>
        <taxon>Craniata</taxon>
        <taxon>Vertebrata</taxon>
        <taxon>Euteleostomi</taxon>
        <taxon>Actinopterygii</taxon>
        <taxon>Neopterygii</taxon>
        <taxon>Teleostei</taxon>
        <taxon>Neoteleostei</taxon>
        <taxon>Acanthomorphata</taxon>
        <taxon>Eupercaria</taxon>
        <taxon>Centrarchiformes</taxon>
        <taxon>Terapontoidei</taxon>
        <taxon>Terapontidae</taxon>
        <taxon>Scortum</taxon>
    </lineage>
</organism>
<name>A0ACB8VL37_9TELE</name>